<reference evidence="5 6" key="1">
    <citation type="submission" date="2008-07" db="EMBL/GenBank/DDBJ databases">
        <authorList>
            <person name="Tandeau de Marsac N."/>
            <person name="Ferriera S."/>
            <person name="Johnson J."/>
            <person name="Kravitz S."/>
            <person name="Beeson K."/>
            <person name="Sutton G."/>
            <person name="Rogers Y.-H."/>
            <person name="Friedman R."/>
            <person name="Frazier M."/>
            <person name="Venter J.C."/>
        </authorList>
    </citation>
    <scope>NUCLEOTIDE SEQUENCE [LARGE SCALE GENOMIC DNA]</scope>
    <source>
        <strain evidence="5 6">PCC 7420</strain>
    </source>
</reference>
<gene>
    <name evidence="5" type="ORF">MC7420_7261</name>
</gene>
<keyword evidence="6" id="KW-1185">Reference proteome</keyword>
<evidence type="ECO:0000313" key="5">
    <source>
        <dbReference type="EMBL" id="EDX78608.1"/>
    </source>
</evidence>
<dbReference type="SMART" id="SM00382">
    <property type="entry name" value="AAA"/>
    <property type="match status" value="1"/>
</dbReference>
<dbReference type="InterPro" id="IPR003593">
    <property type="entry name" value="AAA+_ATPase"/>
</dbReference>
<feature type="domain" description="AAA+ ATPase" evidence="4">
    <location>
        <begin position="123"/>
        <end position="255"/>
    </location>
</feature>
<dbReference type="STRING" id="118168.MC7420_7261"/>
<protein>
    <submittedName>
        <fullName evidence="5">ATPase, AAA family protein</fullName>
    </submittedName>
</protein>
<dbReference type="OrthoDB" id="9806903at2"/>
<evidence type="ECO:0000256" key="1">
    <source>
        <dbReference type="ARBA" id="ARBA00006914"/>
    </source>
</evidence>
<dbReference type="InterPro" id="IPR003959">
    <property type="entry name" value="ATPase_AAA_core"/>
</dbReference>
<dbReference type="GO" id="GO:0005524">
    <property type="term" value="F:ATP binding"/>
    <property type="evidence" value="ECO:0007669"/>
    <property type="project" value="UniProtKB-KW"/>
</dbReference>
<name>B4VHP2_9CYAN</name>
<dbReference type="Proteomes" id="UP000003835">
    <property type="component" value="Unassembled WGS sequence"/>
</dbReference>
<keyword evidence="2" id="KW-0547">Nucleotide-binding</keyword>
<dbReference type="PANTHER" id="PTHR23073">
    <property type="entry name" value="26S PROTEASOME REGULATORY SUBUNIT"/>
    <property type="match status" value="1"/>
</dbReference>
<dbReference type="eggNOG" id="COG0464">
    <property type="taxonomic scope" value="Bacteria"/>
</dbReference>
<dbReference type="EMBL" id="DS989841">
    <property type="protein sequence ID" value="EDX78608.1"/>
    <property type="molecule type" value="Genomic_DNA"/>
</dbReference>
<keyword evidence="3" id="KW-0067">ATP-binding</keyword>
<accession>B4VHP2</accession>
<dbReference type="Pfam" id="PF00004">
    <property type="entry name" value="AAA"/>
    <property type="match status" value="1"/>
</dbReference>
<sequence length="344" mass="39144">MARADLLKKLLQSYQKRDDRAFREAAAEIIEQERKKHHIVLANELERILKNGNGYIEQGQPSNLTLFEPIPRDADKGVGLLETKWTSRYLDDLILSQEIQHSIERLMREFREWEVLEANGLLPVRRVLFCGPSGCGKTAAAEAIAAELGLPLLYVRFDAVVSSLLGETAANLRRVFDYAQRGQWVMFFDEFDAIGRSRDDPTEHSEIKRVVNSYLQIVDNFSGRSLVIAATNFEQALDPAAWRRFDDIIRFEKPTNEQLKQLVKKRLAPLKFKASQVNEIVSHLSNSTYADAERVCLDIRKSCAIQGTRQITQEDVAEAVSRYSYRQAILEKASSSPIATIDKD</sequence>
<dbReference type="InterPro" id="IPR027417">
    <property type="entry name" value="P-loop_NTPase"/>
</dbReference>
<dbReference type="AlphaFoldDB" id="B4VHP2"/>
<evidence type="ECO:0000256" key="2">
    <source>
        <dbReference type="ARBA" id="ARBA00022741"/>
    </source>
</evidence>
<dbReference type="HOGENOM" id="CLU_000688_25_0_3"/>
<organism evidence="5 6">
    <name type="scientific">Coleofasciculus chthonoplastes PCC 7420</name>
    <dbReference type="NCBI Taxonomy" id="118168"/>
    <lineage>
        <taxon>Bacteria</taxon>
        <taxon>Bacillati</taxon>
        <taxon>Cyanobacteriota</taxon>
        <taxon>Cyanophyceae</taxon>
        <taxon>Coleofasciculales</taxon>
        <taxon>Coleofasciculaceae</taxon>
        <taxon>Coleofasciculus</taxon>
    </lineage>
</organism>
<comment type="similarity">
    <text evidence="1">Belongs to the AAA ATPase family.</text>
</comment>
<evidence type="ECO:0000256" key="3">
    <source>
        <dbReference type="ARBA" id="ARBA00022840"/>
    </source>
</evidence>
<proteinExistence type="inferred from homology"/>
<dbReference type="Gene3D" id="3.40.50.300">
    <property type="entry name" value="P-loop containing nucleotide triphosphate hydrolases"/>
    <property type="match status" value="1"/>
</dbReference>
<evidence type="ECO:0000259" key="4">
    <source>
        <dbReference type="SMART" id="SM00382"/>
    </source>
</evidence>
<dbReference type="RefSeq" id="WP_006098084.1">
    <property type="nucleotide sequence ID" value="NZ_DS989841.1"/>
</dbReference>
<dbReference type="CDD" id="cd19481">
    <property type="entry name" value="RecA-like_protease"/>
    <property type="match status" value="1"/>
</dbReference>
<evidence type="ECO:0000313" key="6">
    <source>
        <dbReference type="Proteomes" id="UP000003835"/>
    </source>
</evidence>
<dbReference type="GO" id="GO:0016887">
    <property type="term" value="F:ATP hydrolysis activity"/>
    <property type="evidence" value="ECO:0007669"/>
    <property type="project" value="InterPro"/>
</dbReference>
<dbReference type="InterPro" id="IPR050221">
    <property type="entry name" value="26S_Proteasome_ATPase"/>
</dbReference>
<dbReference type="SUPFAM" id="SSF52540">
    <property type="entry name" value="P-loop containing nucleoside triphosphate hydrolases"/>
    <property type="match status" value="1"/>
</dbReference>